<dbReference type="EMBL" id="JAMPKK010000013">
    <property type="protein sequence ID" value="MEP0864457.1"/>
    <property type="molecule type" value="Genomic_DNA"/>
</dbReference>
<proteinExistence type="predicted"/>
<organism evidence="2 3">
    <name type="scientific">Funiculus sociatus GB2-A5</name>
    <dbReference type="NCBI Taxonomy" id="2933946"/>
    <lineage>
        <taxon>Bacteria</taxon>
        <taxon>Bacillati</taxon>
        <taxon>Cyanobacteriota</taxon>
        <taxon>Cyanophyceae</taxon>
        <taxon>Coleofasciculales</taxon>
        <taxon>Coleofasciculaceae</taxon>
        <taxon>Funiculus</taxon>
    </lineage>
</organism>
<name>A0ABV0JP51_9CYAN</name>
<reference evidence="2 3" key="1">
    <citation type="submission" date="2022-04" db="EMBL/GenBank/DDBJ databases">
        <title>Positive selection, recombination, and allopatry shape intraspecific diversity of widespread and dominant cyanobacteria.</title>
        <authorList>
            <person name="Wei J."/>
            <person name="Shu W."/>
            <person name="Hu C."/>
        </authorList>
    </citation>
    <scope>NUCLEOTIDE SEQUENCE [LARGE SCALE GENOMIC DNA]</scope>
    <source>
        <strain evidence="2 3">GB2-A5</strain>
    </source>
</reference>
<evidence type="ECO:0000313" key="3">
    <source>
        <dbReference type="Proteomes" id="UP001442494"/>
    </source>
</evidence>
<gene>
    <name evidence="2" type="ORF">NDI37_08235</name>
</gene>
<evidence type="ECO:0000313" key="2">
    <source>
        <dbReference type="EMBL" id="MEP0864457.1"/>
    </source>
</evidence>
<keyword evidence="1" id="KW-0175">Coiled coil</keyword>
<sequence>MRYFAEVQKNELSGGVELRILAKQTSENTWAVIDKEYVIPAVDIESPKEGWLVLVEVSENQQIHSIEKAKDWVLELVQQYLTSSITPTFLQQEAERAEHWRQDLTLQSQELARKNLEMEARREQIQTLEQDLEQKKKQLEAWEEDLKRRGNS</sequence>
<accession>A0ABV0JP51</accession>
<feature type="coiled-coil region" evidence="1">
    <location>
        <begin position="101"/>
        <end position="152"/>
    </location>
</feature>
<dbReference type="RefSeq" id="WP_190424068.1">
    <property type="nucleotide sequence ID" value="NZ_JAMPKK010000013.1"/>
</dbReference>
<dbReference type="Proteomes" id="UP001442494">
    <property type="component" value="Unassembled WGS sequence"/>
</dbReference>
<protein>
    <submittedName>
        <fullName evidence="2">Atg14 domain-containing protein</fullName>
    </submittedName>
</protein>
<keyword evidence="3" id="KW-1185">Reference proteome</keyword>
<evidence type="ECO:0000256" key="1">
    <source>
        <dbReference type="SAM" id="Coils"/>
    </source>
</evidence>
<comment type="caution">
    <text evidence="2">The sequence shown here is derived from an EMBL/GenBank/DDBJ whole genome shotgun (WGS) entry which is preliminary data.</text>
</comment>